<dbReference type="GO" id="GO:0000155">
    <property type="term" value="F:phosphorelay sensor kinase activity"/>
    <property type="evidence" value="ECO:0007669"/>
    <property type="project" value="InterPro"/>
</dbReference>
<evidence type="ECO:0000313" key="9">
    <source>
        <dbReference type="EMBL" id="TYS73898.1"/>
    </source>
</evidence>
<dbReference type="PROSITE" id="PS50109">
    <property type="entry name" value="HIS_KIN"/>
    <property type="match status" value="1"/>
</dbReference>
<dbReference type="GO" id="GO:0005524">
    <property type="term" value="F:ATP binding"/>
    <property type="evidence" value="ECO:0007669"/>
    <property type="project" value="UniProtKB-KW"/>
</dbReference>
<dbReference type="PANTHER" id="PTHR24421:SF40">
    <property type="entry name" value="SENSOR HISTIDINE KINASE YHCY"/>
    <property type="match status" value="1"/>
</dbReference>
<sequence>MTCKLDESRGTCIVVQENQRIQELRALKIIAESLNQANDLPTMLESVLKELLQVTSLQTGWIYLIDEKGNYTLAAEHELPGALKNNNKKPMCEGGCWCLDRYQDGRLKRASNIIACKRLEDAVKFEWGETNNITHHATVPLRAGEEKFGLLNVAAPSKTHFSDTELALLESVAYQIGTAIKRIRLSENEQHLSILAERNRLARDLHDSVNQLLFSLMLTARGTKELTKDQQILEMLTYMQELSQEALSEMRALIWQLRPEGLENGVVSALLNYGKVLGLTIHSEVKGVIDLPNHMEECLWRIGQEALNNCKKHAGEKKACLLIEVKNQKVSMEIKDTGLGFSFTQSKEIPSLGLRSMKERTEAQGGTFTLLSELGKGTLVRVEMPVTKGEKK</sequence>
<dbReference type="InterPro" id="IPR011712">
    <property type="entry name" value="Sig_transdc_His_kin_sub3_dim/P"/>
</dbReference>
<dbReference type="SUPFAM" id="SSF55874">
    <property type="entry name" value="ATPase domain of HSP90 chaperone/DNA topoisomerase II/histidine kinase"/>
    <property type="match status" value="1"/>
</dbReference>
<dbReference type="GO" id="GO:0046983">
    <property type="term" value="F:protein dimerization activity"/>
    <property type="evidence" value="ECO:0007669"/>
    <property type="project" value="InterPro"/>
</dbReference>
<dbReference type="CDD" id="cd16917">
    <property type="entry name" value="HATPase_UhpB-NarQ-NarX-like"/>
    <property type="match status" value="1"/>
</dbReference>
<dbReference type="InterPro" id="IPR003018">
    <property type="entry name" value="GAF"/>
</dbReference>
<keyword evidence="4" id="KW-0547">Nucleotide-binding</keyword>
<keyword evidence="3" id="KW-0808">Transferase</keyword>
<organism evidence="9 10">
    <name type="scientific">Sutcliffiella horikoshii</name>
    <dbReference type="NCBI Taxonomy" id="79883"/>
    <lineage>
        <taxon>Bacteria</taxon>
        <taxon>Bacillati</taxon>
        <taxon>Bacillota</taxon>
        <taxon>Bacilli</taxon>
        <taxon>Bacillales</taxon>
        <taxon>Bacillaceae</taxon>
        <taxon>Sutcliffiella</taxon>
    </lineage>
</organism>
<proteinExistence type="predicted"/>
<dbReference type="SUPFAM" id="SSF55781">
    <property type="entry name" value="GAF domain-like"/>
    <property type="match status" value="1"/>
</dbReference>
<evidence type="ECO:0000256" key="6">
    <source>
        <dbReference type="ARBA" id="ARBA00022840"/>
    </source>
</evidence>
<comment type="caution">
    <text evidence="9">The sequence shown here is derived from an EMBL/GenBank/DDBJ whole genome shotgun (WGS) entry which is preliminary data.</text>
</comment>
<keyword evidence="6" id="KW-0067">ATP-binding</keyword>
<dbReference type="GO" id="GO:0016020">
    <property type="term" value="C:membrane"/>
    <property type="evidence" value="ECO:0007669"/>
    <property type="project" value="InterPro"/>
</dbReference>
<dbReference type="PANTHER" id="PTHR24421">
    <property type="entry name" value="NITRATE/NITRITE SENSOR PROTEIN NARX-RELATED"/>
    <property type="match status" value="1"/>
</dbReference>
<dbReference type="Gene3D" id="3.30.565.10">
    <property type="entry name" value="Histidine kinase-like ATPase, C-terminal domain"/>
    <property type="match status" value="1"/>
</dbReference>
<keyword evidence="7" id="KW-0902">Two-component regulatory system</keyword>
<evidence type="ECO:0000256" key="5">
    <source>
        <dbReference type="ARBA" id="ARBA00022777"/>
    </source>
</evidence>
<dbReference type="InterPro" id="IPR003594">
    <property type="entry name" value="HATPase_dom"/>
</dbReference>
<dbReference type="Pfam" id="PF13185">
    <property type="entry name" value="GAF_2"/>
    <property type="match status" value="1"/>
</dbReference>
<protein>
    <recommendedName>
        <fullName evidence="2">histidine kinase</fullName>
        <ecNumber evidence="2">2.7.13.3</ecNumber>
    </recommendedName>
</protein>
<dbReference type="InterPro" id="IPR036890">
    <property type="entry name" value="HATPase_C_sf"/>
</dbReference>
<evidence type="ECO:0000256" key="4">
    <source>
        <dbReference type="ARBA" id="ARBA00022741"/>
    </source>
</evidence>
<dbReference type="EC" id="2.7.13.3" evidence="2"/>
<evidence type="ECO:0000313" key="10">
    <source>
        <dbReference type="Proteomes" id="UP000324517"/>
    </source>
</evidence>
<dbReference type="InterPro" id="IPR029016">
    <property type="entry name" value="GAF-like_dom_sf"/>
</dbReference>
<evidence type="ECO:0000256" key="2">
    <source>
        <dbReference type="ARBA" id="ARBA00012438"/>
    </source>
</evidence>
<keyword evidence="5 9" id="KW-0418">Kinase</keyword>
<name>A0A5D4TGJ2_9BACI</name>
<comment type="catalytic activity">
    <reaction evidence="1">
        <text>ATP + protein L-histidine = ADP + protein N-phospho-L-histidine.</text>
        <dbReference type="EC" id="2.7.13.3"/>
    </reaction>
</comment>
<dbReference type="Pfam" id="PF02518">
    <property type="entry name" value="HATPase_c"/>
    <property type="match status" value="1"/>
</dbReference>
<dbReference type="Pfam" id="PF07730">
    <property type="entry name" value="HisKA_3"/>
    <property type="match status" value="1"/>
</dbReference>
<dbReference type="EMBL" id="VTET01000002">
    <property type="protein sequence ID" value="TYS73898.1"/>
    <property type="molecule type" value="Genomic_DNA"/>
</dbReference>
<dbReference type="Gene3D" id="1.20.5.1930">
    <property type="match status" value="1"/>
</dbReference>
<evidence type="ECO:0000256" key="7">
    <source>
        <dbReference type="ARBA" id="ARBA00023012"/>
    </source>
</evidence>
<reference evidence="9 10" key="1">
    <citation type="submission" date="2019-08" db="EMBL/GenBank/DDBJ databases">
        <title>Bacillus genomes from the desert of Cuatro Cienegas, Coahuila.</title>
        <authorList>
            <person name="Olmedo-Alvarez G."/>
        </authorList>
    </citation>
    <scope>NUCLEOTIDE SEQUENCE [LARGE SCALE GENOMIC DNA]</scope>
    <source>
        <strain evidence="9 10">CH98b_3T</strain>
    </source>
</reference>
<dbReference type="InterPro" id="IPR005467">
    <property type="entry name" value="His_kinase_dom"/>
</dbReference>
<evidence type="ECO:0000259" key="8">
    <source>
        <dbReference type="PROSITE" id="PS50109"/>
    </source>
</evidence>
<dbReference type="SMART" id="SM00387">
    <property type="entry name" value="HATPase_c"/>
    <property type="match status" value="1"/>
</dbReference>
<evidence type="ECO:0000256" key="3">
    <source>
        <dbReference type="ARBA" id="ARBA00022679"/>
    </source>
</evidence>
<dbReference type="Gene3D" id="3.30.450.40">
    <property type="match status" value="1"/>
</dbReference>
<dbReference type="OrthoDB" id="9795828at2"/>
<accession>A0A5D4TGJ2</accession>
<gene>
    <name evidence="9" type="ORF">FZC75_06175</name>
</gene>
<dbReference type="SMART" id="SM00065">
    <property type="entry name" value="GAF"/>
    <property type="match status" value="1"/>
</dbReference>
<feature type="domain" description="Histidine kinase" evidence="8">
    <location>
        <begin position="299"/>
        <end position="388"/>
    </location>
</feature>
<dbReference type="Proteomes" id="UP000324517">
    <property type="component" value="Unassembled WGS sequence"/>
</dbReference>
<dbReference type="InterPro" id="IPR050482">
    <property type="entry name" value="Sensor_HK_TwoCompSys"/>
</dbReference>
<dbReference type="RefSeq" id="WP_148978749.1">
    <property type="nucleotide sequence ID" value="NZ_JBNILI010000005.1"/>
</dbReference>
<evidence type="ECO:0000256" key="1">
    <source>
        <dbReference type="ARBA" id="ARBA00000085"/>
    </source>
</evidence>
<dbReference type="AlphaFoldDB" id="A0A5D4TGJ2"/>